<dbReference type="InterPro" id="IPR039379">
    <property type="entry name" value="Protoglobin_sensor_dom"/>
</dbReference>
<dbReference type="GO" id="GO:0019825">
    <property type="term" value="F:oxygen binding"/>
    <property type="evidence" value="ECO:0007669"/>
    <property type="project" value="InterPro"/>
</dbReference>
<evidence type="ECO:0000313" key="6">
    <source>
        <dbReference type="EMBL" id="MRX55006.1"/>
    </source>
</evidence>
<gene>
    <name evidence="6" type="ORF">GJU41_13565</name>
</gene>
<evidence type="ECO:0000256" key="2">
    <source>
        <dbReference type="ARBA" id="ARBA00029447"/>
    </source>
</evidence>
<keyword evidence="7" id="KW-1185">Reference proteome</keyword>
<evidence type="ECO:0000313" key="7">
    <source>
        <dbReference type="Proteomes" id="UP000441585"/>
    </source>
</evidence>
<comment type="caution">
    <text evidence="6">The sequence shown here is derived from an EMBL/GenBank/DDBJ whole genome shotgun (WGS) entry which is preliminary data.</text>
</comment>
<keyword evidence="4" id="KW-0175">Coiled coil</keyword>
<dbReference type="InterPro" id="IPR012292">
    <property type="entry name" value="Globin/Proto"/>
</dbReference>
<dbReference type="EMBL" id="WKKF01000003">
    <property type="protein sequence ID" value="MRX55006.1"/>
    <property type="molecule type" value="Genomic_DNA"/>
</dbReference>
<dbReference type="Pfam" id="PF11563">
    <property type="entry name" value="Protoglobin"/>
    <property type="match status" value="1"/>
</dbReference>
<dbReference type="InterPro" id="IPR004090">
    <property type="entry name" value="Chemotax_Me-accpt_rcpt"/>
</dbReference>
<dbReference type="PANTHER" id="PTHR43531">
    <property type="entry name" value="PROTEIN ICFG"/>
    <property type="match status" value="1"/>
</dbReference>
<dbReference type="SUPFAM" id="SSF58104">
    <property type="entry name" value="Methyl-accepting chemotaxis protein (MCP) signaling domain"/>
    <property type="match status" value="1"/>
</dbReference>
<dbReference type="GO" id="GO:0007165">
    <property type="term" value="P:signal transduction"/>
    <property type="evidence" value="ECO:0007669"/>
    <property type="project" value="UniProtKB-KW"/>
</dbReference>
<name>A0A6I2MDC0_9BACI</name>
<dbReference type="InterPro" id="IPR044398">
    <property type="entry name" value="Globin-sensor_dom"/>
</dbReference>
<dbReference type="InterPro" id="IPR004089">
    <property type="entry name" value="MCPsignal_dom"/>
</dbReference>
<comment type="similarity">
    <text evidence="2">Belongs to the methyl-accepting chemotaxis (MCP) protein family.</text>
</comment>
<dbReference type="SUPFAM" id="SSF46458">
    <property type="entry name" value="Globin-like"/>
    <property type="match status" value="1"/>
</dbReference>
<dbReference type="RefSeq" id="WP_070879650.1">
    <property type="nucleotide sequence ID" value="NZ_CAJGAA010000004.1"/>
</dbReference>
<dbReference type="Proteomes" id="UP000441585">
    <property type="component" value="Unassembled WGS sequence"/>
</dbReference>
<dbReference type="Gene3D" id="1.10.490.10">
    <property type="entry name" value="Globins"/>
    <property type="match status" value="1"/>
</dbReference>
<accession>A0A6I2MDC0</accession>
<feature type="domain" description="Methyl-accepting transducer" evidence="5">
    <location>
        <begin position="185"/>
        <end position="421"/>
    </location>
</feature>
<evidence type="ECO:0000256" key="4">
    <source>
        <dbReference type="SAM" id="Coils"/>
    </source>
</evidence>
<dbReference type="GO" id="GO:0020037">
    <property type="term" value="F:heme binding"/>
    <property type="evidence" value="ECO:0007669"/>
    <property type="project" value="InterPro"/>
</dbReference>
<proteinExistence type="inferred from homology"/>
<dbReference type="InterPro" id="IPR051310">
    <property type="entry name" value="MCP_chemotaxis"/>
</dbReference>
<sequence length="435" mass="48746">MLTLFSKKQPAETFNPVMGFPEDKHMVVVEDKELSSRLAYMGYTNEQLETLKELKPVVMPLLDELLETVLNHLYKQPVLSRIAGDHSTRARLKAVFVDYFKSLLSGEMDEQFFEMRNRIGGTHNRAHLPVTWFLATYSAISTLLIPKVVQVLQTEPQKLSVALLAITHAINLDSQLVVDQYMQKRMNELNELNEENVNLQRELSSISQEMAASVQLTDSTMNETSSKAEQIREEIQSTQKSSKNLLNLTNKNEEQMDEMVSAFGEVIAKVESSLEGIGDLKGISDKITRMTKEIEGIADQTNLLALNASIEAARAGDHGKGFAVVASEVRKLAEDSKRTSNEINALISNSNKHMDTIVTIMSSMNESTQTSQSQIQQVRSGLVTVKMEMENYMEMFSRNTVDLDAIVDSIQEINKTTESLSDLANVLLQKAESKM</sequence>
<dbReference type="GO" id="GO:0005886">
    <property type="term" value="C:plasma membrane"/>
    <property type="evidence" value="ECO:0007669"/>
    <property type="project" value="TreeGrafter"/>
</dbReference>
<dbReference type="Gene3D" id="1.10.287.950">
    <property type="entry name" value="Methyl-accepting chemotaxis protein"/>
    <property type="match status" value="1"/>
</dbReference>
<organism evidence="6 7">
    <name type="scientific">Metabacillus idriensis</name>
    <dbReference type="NCBI Taxonomy" id="324768"/>
    <lineage>
        <taxon>Bacteria</taxon>
        <taxon>Bacillati</taxon>
        <taxon>Bacillota</taxon>
        <taxon>Bacilli</taxon>
        <taxon>Bacillales</taxon>
        <taxon>Bacillaceae</taxon>
        <taxon>Metabacillus</taxon>
    </lineage>
</organism>
<dbReference type="PANTHER" id="PTHR43531:SF11">
    <property type="entry name" value="METHYL-ACCEPTING CHEMOTAXIS PROTEIN 3"/>
    <property type="match status" value="1"/>
</dbReference>
<keyword evidence="3" id="KW-0807">Transducer</keyword>
<keyword evidence="1" id="KW-0145">Chemotaxis</keyword>
<evidence type="ECO:0000259" key="5">
    <source>
        <dbReference type="PROSITE" id="PS50111"/>
    </source>
</evidence>
<reference evidence="6 7" key="1">
    <citation type="submission" date="2019-11" db="EMBL/GenBank/DDBJ databases">
        <title>Bacillus idriensis genome.</title>
        <authorList>
            <person name="Konopka E.N."/>
            <person name="Newman J.D."/>
        </authorList>
    </citation>
    <scope>NUCLEOTIDE SEQUENCE [LARGE SCALE GENOMIC DNA]</scope>
    <source>
        <strain evidence="6 7">DSM 19097</strain>
    </source>
</reference>
<dbReference type="GO" id="GO:0006935">
    <property type="term" value="P:chemotaxis"/>
    <property type="evidence" value="ECO:0007669"/>
    <property type="project" value="UniProtKB-KW"/>
</dbReference>
<protein>
    <submittedName>
        <fullName evidence="6">Chemotaxis protein</fullName>
    </submittedName>
</protein>
<dbReference type="SMART" id="SM00283">
    <property type="entry name" value="MA"/>
    <property type="match status" value="1"/>
</dbReference>
<dbReference type="Pfam" id="PF00015">
    <property type="entry name" value="MCPsignal"/>
    <property type="match status" value="1"/>
</dbReference>
<evidence type="ECO:0000256" key="3">
    <source>
        <dbReference type="PROSITE-ProRule" id="PRU00284"/>
    </source>
</evidence>
<dbReference type="PROSITE" id="PS50111">
    <property type="entry name" value="CHEMOTAXIS_TRANSDUC_2"/>
    <property type="match status" value="1"/>
</dbReference>
<dbReference type="CDD" id="cd01068">
    <property type="entry name" value="globin_sensor"/>
    <property type="match status" value="1"/>
</dbReference>
<dbReference type="GO" id="GO:0004888">
    <property type="term" value="F:transmembrane signaling receptor activity"/>
    <property type="evidence" value="ECO:0007669"/>
    <property type="project" value="InterPro"/>
</dbReference>
<dbReference type="InterPro" id="IPR009050">
    <property type="entry name" value="Globin-like_sf"/>
</dbReference>
<feature type="coiled-coil region" evidence="4">
    <location>
        <begin position="182"/>
        <end position="248"/>
    </location>
</feature>
<evidence type="ECO:0000256" key="1">
    <source>
        <dbReference type="ARBA" id="ARBA00022500"/>
    </source>
</evidence>
<dbReference type="PRINTS" id="PR00260">
    <property type="entry name" value="CHEMTRNSDUCR"/>
</dbReference>
<dbReference type="AlphaFoldDB" id="A0A6I2MDC0"/>